<keyword evidence="1" id="KW-0472">Membrane</keyword>
<keyword evidence="1" id="KW-1133">Transmembrane helix</keyword>
<feature type="transmembrane region" description="Helical" evidence="1">
    <location>
        <begin position="41"/>
        <end position="61"/>
    </location>
</feature>
<evidence type="ECO:0000313" key="3">
    <source>
        <dbReference type="Proteomes" id="UP001497512"/>
    </source>
</evidence>
<protein>
    <submittedName>
        <fullName evidence="2">Uncharacterized protein</fullName>
    </submittedName>
</protein>
<sequence length="123" mass="13809">MNVENQGKYIERKCTSKSLFAIKRSLLNRSYIPPVFPSCCWLWLLLLTLIVLLSVPILTGLRVRCLCGCSKICWSHFRVSDIWIPPASLAVLLLVMAPAPNPNRAIVSTNSSRAYGSVFVRML</sequence>
<gene>
    <name evidence="2" type="ORF">CSSPTR1EN2_LOCUS6243</name>
</gene>
<evidence type="ECO:0000313" key="2">
    <source>
        <dbReference type="EMBL" id="CAK9202110.1"/>
    </source>
</evidence>
<dbReference type="EMBL" id="OZ019905">
    <property type="protein sequence ID" value="CAK9202110.1"/>
    <property type="molecule type" value="Genomic_DNA"/>
</dbReference>
<organism evidence="2 3">
    <name type="scientific">Sphagnum troendelagicum</name>
    <dbReference type="NCBI Taxonomy" id="128251"/>
    <lineage>
        <taxon>Eukaryota</taxon>
        <taxon>Viridiplantae</taxon>
        <taxon>Streptophyta</taxon>
        <taxon>Embryophyta</taxon>
        <taxon>Bryophyta</taxon>
        <taxon>Sphagnophytina</taxon>
        <taxon>Sphagnopsida</taxon>
        <taxon>Sphagnales</taxon>
        <taxon>Sphagnaceae</taxon>
        <taxon>Sphagnum</taxon>
    </lineage>
</organism>
<proteinExistence type="predicted"/>
<evidence type="ECO:0000256" key="1">
    <source>
        <dbReference type="SAM" id="Phobius"/>
    </source>
</evidence>
<name>A0ABP0TQN3_9BRYO</name>
<dbReference type="Proteomes" id="UP001497512">
    <property type="component" value="Chromosome 13"/>
</dbReference>
<keyword evidence="1" id="KW-0812">Transmembrane</keyword>
<accession>A0ABP0TQN3</accession>
<reference evidence="2" key="1">
    <citation type="submission" date="2024-02" db="EMBL/GenBank/DDBJ databases">
        <authorList>
            <consortium name="ELIXIR-Norway"/>
            <consortium name="Elixir Norway"/>
        </authorList>
    </citation>
    <scope>NUCLEOTIDE SEQUENCE</scope>
</reference>
<keyword evidence="3" id="KW-1185">Reference proteome</keyword>